<name>A0A1B8XVC5_XENTR</name>
<protein>
    <submittedName>
        <fullName evidence="2">Uncharacterized protein</fullName>
    </submittedName>
</protein>
<reference evidence="2" key="1">
    <citation type="submission" date="2009-11" db="EMBL/GenBank/DDBJ databases">
        <authorList>
            <consortium name="US DOE Joint Genome Institute (JGI-PGF)"/>
            <person name="Ottilar R."/>
            <person name="Schmutz J."/>
            <person name="Salamov A."/>
            <person name="Cheng J.F."/>
            <person name="Lucas S."/>
            <person name="Pitluck S."/>
            <person name="Gundlach H."/>
            <person name="Guo Y."/>
            <person name="Haberer G."/>
            <person name="Nasrallah J."/>
            <person name="Mayer K.F.X."/>
            <person name="van de Peer Y."/>
            <person name="Weigel D."/>
            <person name="Grigoriev I.V."/>
        </authorList>
    </citation>
    <scope>NUCLEOTIDE SEQUENCE</scope>
    <source>
        <strain evidence="2">Nigerian</strain>
    </source>
</reference>
<evidence type="ECO:0000313" key="2">
    <source>
        <dbReference type="EMBL" id="OCA14603.1"/>
    </source>
</evidence>
<gene>
    <name evidence="2" type="ORF">XENTR_v90026339mg</name>
</gene>
<evidence type="ECO:0000256" key="1">
    <source>
        <dbReference type="SAM" id="Phobius"/>
    </source>
</evidence>
<dbReference type="EMBL" id="KV461414">
    <property type="protein sequence ID" value="OCA14603.1"/>
    <property type="molecule type" value="Genomic_DNA"/>
</dbReference>
<keyword evidence="1" id="KW-1133">Transmembrane helix</keyword>
<sequence>MGVQGVQLQGDKPMMGSKTWTTIPSILCGYSSRAMCVWCLVWCLLCLSLAVNTKCHLVTRVPIILATVIGLSTRVDGE</sequence>
<organism evidence="2">
    <name type="scientific">Xenopus tropicalis</name>
    <name type="common">Western clawed frog</name>
    <name type="synonym">Silurana tropicalis</name>
    <dbReference type="NCBI Taxonomy" id="8364"/>
    <lineage>
        <taxon>Eukaryota</taxon>
        <taxon>Metazoa</taxon>
        <taxon>Chordata</taxon>
        <taxon>Craniata</taxon>
        <taxon>Vertebrata</taxon>
        <taxon>Euteleostomi</taxon>
        <taxon>Amphibia</taxon>
        <taxon>Batrachia</taxon>
        <taxon>Anura</taxon>
        <taxon>Pipoidea</taxon>
        <taxon>Pipidae</taxon>
        <taxon>Xenopodinae</taxon>
        <taxon>Xenopus</taxon>
        <taxon>Silurana</taxon>
    </lineage>
</organism>
<keyword evidence="1" id="KW-0812">Transmembrane</keyword>
<feature type="transmembrane region" description="Helical" evidence="1">
    <location>
        <begin position="30"/>
        <end position="50"/>
    </location>
</feature>
<reference evidence="2" key="3">
    <citation type="submission" date="2016-05" db="EMBL/GenBank/DDBJ databases">
        <title>WGS assembly of Xenopus tropicalis.</title>
        <authorList>
            <person name="Sessions A."/>
            <person name="Jenkins J."/>
            <person name="Mitros T."/>
            <person name="Lyons J.T."/>
            <person name="Dichmann D.S."/>
            <person name="Robert J."/>
            <person name="Harland R.M."/>
            <person name="Rokhsar D.S."/>
        </authorList>
    </citation>
    <scope>NUCLEOTIDE SEQUENCE</scope>
    <source>
        <strain evidence="2">Nigerian</strain>
    </source>
</reference>
<keyword evidence="1" id="KW-0472">Membrane</keyword>
<proteinExistence type="predicted"/>
<accession>A0A1B8XVC5</accession>
<dbReference type="AlphaFoldDB" id="A0A1B8XVC5"/>
<reference evidence="2" key="2">
    <citation type="journal article" date="2010" name="Science">
        <title>The genome of the Western clawed frog Xenopus tropicalis.</title>
        <authorList>
            <person name="Hellsten U."/>
            <person name="Harland R.M."/>
            <person name="Gilchrist M.J."/>
            <person name="Hendrix D."/>
            <person name="Jurka J."/>
            <person name="Kapitonov V."/>
            <person name="Ovcharenko I."/>
            <person name="Putnam N.H."/>
            <person name="Shu S."/>
            <person name="Taher L."/>
            <person name="Blitz I.L."/>
            <person name="Blumberg B."/>
            <person name="Dichmann D.S."/>
            <person name="Dubchak I."/>
            <person name="Amaya E."/>
            <person name="Detter J.C."/>
            <person name="Fletcher R."/>
            <person name="Gerhard D.S."/>
            <person name="Goodstein D."/>
            <person name="Graves T."/>
            <person name="Grigoriev I.V."/>
            <person name="Grimwood J."/>
            <person name="Kawashima T."/>
            <person name="Lindquist E."/>
            <person name="Lucas S.M."/>
            <person name="Mead P.E."/>
            <person name="Mitros T."/>
            <person name="Ogino H."/>
            <person name="Ohta Y."/>
            <person name="Poliakov A.V."/>
            <person name="Pollet N."/>
            <person name="Robert J."/>
            <person name="Salamov A."/>
            <person name="Sater A.K."/>
            <person name="Schmutz J."/>
            <person name="Terry A."/>
            <person name="Vize P.D."/>
            <person name="Warren W.C."/>
            <person name="Wells D."/>
            <person name="Wills A."/>
            <person name="Wilson R.K."/>
            <person name="Zimmerman L.B."/>
            <person name="Zorn A.M."/>
            <person name="Grainger R."/>
            <person name="Grammer T."/>
            <person name="Khokha M.K."/>
            <person name="Richardson P.M."/>
            <person name="Rokhsar D.S."/>
        </authorList>
    </citation>
    <scope>NUCLEOTIDE SEQUENCE [LARGE SCALE GENOMIC DNA]</scope>
    <source>
        <strain evidence="2">Nigerian</strain>
    </source>
</reference>